<comment type="caution">
    <text evidence="1">The sequence shown here is derived from an EMBL/GenBank/DDBJ whole genome shotgun (WGS) entry which is preliminary data.</text>
</comment>
<protein>
    <submittedName>
        <fullName evidence="1">Uncharacterized protein</fullName>
    </submittedName>
</protein>
<dbReference type="Proteomes" id="UP000821865">
    <property type="component" value="Chromosome 10"/>
</dbReference>
<accession>A0ACB8DR24</accession>
<evidence type="ECO:0000313" key="1">
    <source>
        <dbReference type="EMBL" id="KAH7974927.1"/>
    </source>
</evidence>
<organism evidence="1 2">
    <name type="scientific">Dermacentor silvarum</name>
    <name type="common">Tick</name>
    <dbReference type="NCBI Taxonomy" id="543639"/>
    <lineage>
        <taxon>Eukaryota</taxon>
        <taxon>Metazoa</taxon>
        <taxon>Ecdysozoa</taxon>
        <taxon>Arthropoda</taxon>
        <taxon>Chelicerata</taxon>
        <taxon>Arachnida</taxon>
        <taxon>Acari</taxon>
        <taxon>Parasitiformes</taxon>
        <taxon>Ixodida</taxon>
        <taxon>Ixodoidea</taxon>
        <taxon>Ixodidae</taxon>
        <taxon>Rhipicephalinae</taxon>
        <taxon>Dermacentor</taxon>
    </lineage>
</organism>
<keyword evidence="2" id="KW-1185">Reference proteome</keyword>
<sequence>MVLWFIAACTILGVAFLGVYHQKWQLYPLGLGQRRWDNDFYGAPPLLVHKRDPPRPVFDHVRAATERIDKQRYESVKQALQVARITRDSIPVESLIILLPLLLGIIFKICCRRKQRRPSSKASFSSEASWRSSVTLHDLLGDGPLRSPEQASHNGFTDQDLTDAGKVQQWLPAITGETLQGHRPNRSECIATRLSDADERGFRAGQEGLRSRDRSQTFSASNKAACQRRDGSEVRGNLAEDLYYQVKWRSQDNTEKIPEIVDYGNEDQPLLQVSDDSSDSESNGGRRCSGGGDGDRSDVNNSGLSEETAYMELPNSERSSEAASICSWNAATQKDWLSVTAAVDPLVVTRTPLPSPQRRPRNLFDQLLEACRQPEPVSFSATLQELRVDTCVKLHESEYADIFLVSTVRGDTMTLKVYDCARITKYMQCLINEVRIGWSLTMLAEGLENQTRGFPQLHMTRCVWDSYPGLLESACASYLTRKGSADFRKYGRKLYAPYAVICMENAGEPLSKITLGQFNNALELRSVVQQVALALAVAEAELEFEHRALTPGHVLVRPARRRVAHYRFMNTILFVELHGWEACIVDFAASRLYSGGGEMPVYVGLHELPDEKRNAVGDSLALIDRIVRPDASRFQPYTNVILLHDLVHGLLRTHEQIFAYGMSSWTNAEREAWRDLTLWSEEIPACSSARAFVIARFVPSNVLAEPPQIAEGTESHPSRRLGEG</sequence>
<proteinExistence type="predicted"/>
<reference evidence="1" key="1">
    <citation type="submission" date="2020-05" db="EMBL/GenBank/DDBJ databases">
        <title>Large-scale comparative analyses of tick genomes elucidate their genetic diversity and vector capacities.</title>
        <authorList>
            <person name="Jia N."/>
            <person name="Wang J."/>
            <person name="Shi W."/>
            <person name="Du L."/>
            <person name="Sun Y."/>
            <person name="Zhan W."/>
            <person name="Jiang J."/>
            <person name="Wang Q."/>
            <person name="Zhang B."/>
            <person name="Ji P."/>
            <person name="Sakyi L.B."/>
            <person name="Cui X."/>
            <person name="Yuan T."/>
            <person name="Jiang B."/>
            <person name="Yang W."/>
            <person name="Lam T.T.-Y."/>
            <person name="Chang Q."/>
            <person name="Ding S."/>
            <person name="Wang X."/>
            <person name="Zhu J."/>
            <person name="Ruan X."/>
            <person name="Zhao L."/>
            <person name="Wei J."/>
            <person name="Que T."/>
            <person name="Du C."/>
            <person name="Cheng J."/>
            <person name="Dai P."/>
            <person name="Han X."/>
            <person name="Huang E."/>
            <person name="Gao Y."/>
            <person name="Liu J."/>
            <person name="Shao H."/>
            <person name="Ye R."/>
            <person name="Li L."/>
            <person name="Wei W."/>
            <person name="Wang X."/>
            <person name="Wang C."/>
            <person name="Yang T."/>
            <person name="Huo Q."/>
            <person name="Li W."/>
            <person name="Guo W."/>
            <person name="Chen H."/>
            <person name="Zhou L."/>
            <person name="Ni X."/>
            <person name="Tian J."/>
            <person name="Zhou Y."/>
            <person name="Sheng Y."/>
            <person name="Liu T."/>
            <person name="Pan Y."/>
            <person name="Xia L."/>
            <person name="Li J."/>
            <person name="Zhao F."/>
            <person name="Cao W."/>
        </authorList>
    </citation>
    <scope>NUCLEOTIDE SEQUENCE</scope>
    <source>
        <strain evidence="1">Dsil-2018</strain>
    </source>
</reference>
<evidence type="ECO:0000313" key="2">
    <source>
        <dbReference type="Proteomes" id="UP000821865"/>
    </source>
</evidence>
<gene>
    <name evidence="1" type="ORF">HPB49_021520</name>
</gene>
<name>A0ACB8DR24_DERSI</name>
<dbReference type="EMBL" id="CM023479">
    <property type="protein sequence ID" value="KAH7974927.1"/>
    <property type="molecule type" value="Genomic_DNA"/>
</dbReference>